<keyword evidence="2" id="KW-1185">Reference proteome</keyword>
<evidence type="ECO:0000313" key="1">
    <source>
        <dbReference type="EMBL" id="OWO99993.1"/>
    </source>
</evidence>
<sequence>MTFSRLVILLRAEHNLEARRARPNKSIIWILATEYKDADDLPDVDILKRTGSRSA</sequence>
<reference evidence="1 2" key="1">
    <citation type="submission" date="2017-04" db="EMBL/GenBank/DDBJ databases">
        <title>Draft genome sequence of Marssonina coronaria NL1: causal agent of apple blotch.</title>
        <authorList>
            <person name="Cheng Q."/>
        </authorList>
    </citation>
    <scope>NUCLEOTIDE SEQUENCE [LARGE SCALE GENOMIC DNA]</scope>
    <source>
        <strain evidence="1 2">NL1</strain>
    </source>
</reference>
<protein>
    <submittedName>
        <fullName evidence="1">Uncharacterized protein</fullName>
    </submittedName>
</protein>
<evidence type="ECO:0000313" key="2">
    <source>
        <dbReference type="Proteomes" id="UP000242519"/>
    </source>
</evidence>
<dbReference type="Proteomes" id="UP000242519">
    <property type="component" value="Unassembled WGS sequence"/>
</dbReference>
<dbReference type="AlphaFoldDB" id="A0A218YX40"/>
<accession>A0A218YX40</accession>
<gene>
    <name evidence="1" type="ORF">B2J93_1582</name>
</gene>
<proteinExistence type="predicted"/>
<name>A0A218YX40_9HELO</name>
<comment type="caution">
    <text evidence="1">The sequence shown here is derived from an EMBL/GenBank/DDBJ whole genome shotgun (WGS) entry which is preliminary data.</text>
</comment>
<dbReference type="EMBL" id="MZNU01000339">
    <property type="protein sequence ID" value="OWO99993.1"/>
    <property type="molecule type" value="Genomic_DNA"/>
</dbReference>
<dbReference type="InParanoid" id="A0A218YX40"/>
<organism evidence="1 2">
    <name type="scientific">Diplocarpon coronariae</name>
    <dbReference type="NCBI Taxonomy" id="2795749"/>
    <lineage>
        <taxon>Eukaryota</taxon>
        <taxon>Fungi</taxon>
        <taxon>Dikarya</taxon>
        <taxon>Ascomycota</taxon>
        <taxon>Pezizomycotina</taxon>
        <taxon>Leotiomycetes</taxon>
        <taxon>Helotiales</taxon>
        <taxon>Drepanopezizaceae</taxon>
        <taxon>Diplocarpon</taxon>
    </lineage>
</organism>